<reference evidence="1" key="1">
    <citation type="submission" date="2023-02" db="EMBL/GenBank/DDBJ databases">
        <title>Colletotrichum kahawae CIFC_Que2 genome sequencing and assembly.</title>
        <authorList>
            <person name="Baroncelli R."/>
        </authorList>
    </citation>
    <scope>NUCLEOTIDE SEQUENCE</scope>
    <source>
        <strain evidence="1">CIFC_Que2</strain>
    </source>
</reference>
<dbReference type="EMBL" id="VYYT01000001">
    <property type="protein sequence ID" value="KAK2780533.1"/>
    <property type="molecule type" value="Genomic_DNA"/>
</dbReference>
<dbReference type="Proteomes" id="UP001281614">
    <property type="component" value="Unassembled WGS sequence"/>
</dbReference>
<name>A0AAD9YYH4_COLKA</name>
<proteinExistence type="predicted"/>
<keyword evidence="2" id="KW-1185">Reference proteome</keyword>
<evidence type="ECO:0000313" key="2">
    <source>
        <dbReference type="Proteomes" id="UP001281614"/>
    </source>
</evidence>
<dbReference type="AlphaFoldDB" id="A0AAD9YYH4"/>
<evidence type="ECO:0000313" key="1">
    <source>
        <dbReference type="EMBL" id="KAK2780533.1"/>
    </source>
</evidence>
<comment type="caution">
    <text evidence="1">The sequence shown here is derived from an EMBL/GenBank/DDBJ whole genome shotgun (WGS) entry which is preliminary data.</text>
</comment>
<organism evidence="1 2">
    <name type="scientific">Colletotrichum kahawae</name>
    <name type="common">Coffee berry disease fungus</name>
    <dbReference type="NCBI Taxonomy" id="34407"/>
    <lineage>
        <taxon>Eukaryota</taxon>
        <taxon>Fungi</taxon>
        <taxon>Dikarya</taxon>
        <taxon>Ascomycota</taxon>
        <taxon>Pezizomycotina</taxon>
        <taxon>Sordariomycetes</taxon>
        <taxon>Hypocreomycetidae</taxon>
        <taxon>Glomerellales</taxon>
        <taxon>Glomerellaceae</taxon>
        <taxon>Colletotrichum</taxon>
        <taxon>Colletotrichum gloeosporioides species complex</taxon>
    </lineage>
</organism>
<protein>
    <submittedName>
        <fullName evidence="1">Uncharacterized protein</fullName>
    </submittedName>
</protein>
<accession>A0AAD9YYH4</accession>
<sequence length="77" mass="8754">MSNQSQCVNKIPFQTNLFSRFFPSRPVSFVYITTKPPPLALARQKRTPRTPFLSLAHHTHTSVPTTSRIRPASLALY</sequence>
<gene>
    <name evidence="1" type="ORF">CKAH01_00477</name>
</gene>